<dbReference type="Gene3D" id="2.60.120.40">
    <property type="match status" value="1"/>
</dbReference>
<dbReference type="GO" id="GO:0030890">
    <property type="term" value="P:positive regulation of B cell proliferation"/>
    <property type="evidence" value="ECO:0007669"/>
    <property type="project" value="TreeGrafter"/>
</dbReference>
<evidence type="ECO:0000259" key="7">
    <source>
        <dbReference type="PROSITE" id="PS50049"/>
    </source>
</evidence>
<dbReference type="GO" id="GO:0005125">
    <property type="term" value="F:cytokine activity"/>
    <property type="evidence" value="ECO:0007669"/>
    <property type="project" value="UniProtKB-KW"/>
</dbReference>
<dbReference type="GO" id="GO:0006955">
    <property type="term" value="P:immune response"/>
    <property type="evidence" value="ECO:0007669"/>
    <property type="project" value="InterPro"/>
</dbReference>
<evidence type="ECO:0000256" key="4">
    <source>
        <dbReference type="ARBA" id="ARBA00022525"/>
    </source>
</evidence>
<dbReference type="GeneID" id="105906591"/>
<dbReference type="InterPro" id="IPR051748">
    <property type="entry name" value="TNF_Ligand_Superfamily"/>
</dbReference>
<feature type="domain" description="THD" evidence="7">
    <location>
        <begin position="56"/>
        <end position="188"/>
    </location>
</feature>
<keyword evidence="6" id="KW-0325">Glycoprotein</keyword>
<protein>
    <submittedName>
        <fullName evidence="9">Tumor necrosis factor ligand superfamily member 13 isoform X2</fullName>
    </submittedName>
</protein>
<dbReference type="PANTHER" id="PTHR15151:SF24">
    <property type="entry name" value="A PROLIFERATION-INDUCING LIGAND-LIKE PROTEIN-RELATED"/>
    <property type="match status" value="1"/>
</dbReference>
<keyword evidence="5" id="KW-1015">Disulfide bond</keyword>
<name>A0A6P8FPP6_CLUHA</name>
<evidence type="ECO:0000256" key="5">
    <source>
        <dbReference type="ARBA" id="ARBA00023157"/>
    </source>
</evidence>
<accession>A0A6P8FPP6</accession>
<dbReference type="GO" id="GO:0005615">
    <property type="term" value="C:extracellular space"/>
    <property type="evidence" value="ECO:0007669"/>
    <property type="project" value="UniProtKB-KW"/>
</dbReference>
<dbReference type="Pfam" id="PF00229">
    <property type="entry name" value="TNF"/>
    <property type="match status" value="1"/>
</dbReference>
<comment type="similarity">
    <text evidence="2">Belongs to the tumor necrosis factor family.</text>
</comment>
<dbReference type="GO" id="GO:0016020">
    <property type="term" value="C:membrane"/>
    <property type="evidence" value="ECO:0007669"/>
    <property type="project" value="InterPro"/>
</dbReference>
<sequence length="188" mass="21127">MALKTKDEKANISGHATCCRGVWGCYTDAKGQSASRSRREVSKQGRQLRQTRRRRTFIHLQALSSHSHDKDDSTVIKWMSAWSQGEGLQVSEENVTVMTEGHYFIYSQVLYNSTIWIMGHVITKSLNGTGTKLMKCVKNMPNDMALNSCYTAGIFFLESGSVLELSVPRKSADLILKPYSTFFGLFSL</sequence>
<dbReference type="AlphaFoldDB" id="A0A6P8FPP6"/>
<evidence type="ECO:0000256" key="3">
    <source>
        <dbReference type="ARBA" id="ARBA00022514"/>
    </source>
</evidence>
<evidence type="ECO:0000313" key="8">
    <source>
        <dbReference type="Proteomes" id="UP000515152"/>
    </source>
</evidence>
<evidence type="ECO:0000256" key="1">
    <source>
        <dbReference type="ARBA" id="ARBA00004613"/>
    </source>
</evidence>
<proteinExistence type="inferred from homology"/>
<dbReference type="InterPro" id="IPR008983">
    <property type="entry name" value="Tumour_necrosis_fac-like_dom"/>
</dbReference>
<dbReference type="SMART" id="SM00207">
    <property type="entry name" value="TNF"/>
    <property type="match status" value="1"/>
</dbReference>
<comment type="subcellular location">
    <subcellularLocation>
        <location evidence="1">Secreted</location>
    </subcellularLocation>
</comment>
<evidence type="ECO:0000256" key="2">
    <source>
        <dbReference type="ARBA" id="ARBA00008670"/>
    </source>
</evidence>
<dbReference type="GO" id="GO:0005164">
    <property type="term" value="F:tumor necrosis factor receptor binding"/>
    <property type="evidence" value="ECO:0007669"/>
    <property type="project" value="InterPro"/>
</dbReference>
<keyword evidence="4" id="KW-0964">Secreted</keyword>
<dbReference type="Proteomes" id="UP000515152">
    <property type="component" value="Chromosome 8"/>
</dbReference>
<keyword evidence="8" id="KW-1185">Reference proteome</keyword>
<keyword evidence="3" id="KW-0202">Cytokine</keyword>
<reference evidence="9" key="1">
    <citation type="submission" date="2025-08" db="UniProtKB">
        <authorList>
            <consortium name="RefSeq"/>
        </authorList>
    </citation>
    <scope>IDENTIFICATION</scope>
</reference>
<dbReference type="PROSITE" id="PS50049">
    <property type="entry name" value="THD_2"/>
    <property type="match status" value="1"/>
</dbReference>
<evidence type="ECO:0000313" key="9">
    <source>
        <dbReference type="RefSeq" id="XP_031428354.1"/>
    </source>
</evidence>
<evidence type="ECO:0000256" key="6">
    <source>
        <dbReference type="ARBA" id="ARBA00023180"/>
    </source>
</evidence>
<dbReference type="SUPFAM" id="SSF49842">
    <property type="entry name" value="TNF-like"/>
    <property type="match status" value="1"/>
</dbReference>
<dbReference type="CTD" id="8741"/>
<gene>
    <name evidence="9" type="primary">tnfsf13</name>
</gene>
<dbReference type="RefSeq" id="XP_031428354.1">
    <property type="nucleotide sequence ID" value="XM_031572494.1"/>
</dbReference>
<dbReference type="InterPro" id="IPR006052">
    <property type="entry name" value="TNF_dom"/>
</dbReference>
<organism evidence="8 9">
    <name type="scientific">Clupea harengus</name>
    <name type="common">Atlantic herring</name>
    <dbReference type="NCBI Taxonomy" id="7950"/>
    <lineage>
        <taxon>Eukaryota</taxon>
        <taxon>Metazoa</taxon>
        <taxon>Chordata</taxon>
        <taxon>Craniata</taxon>
        <taxon>Vertebrata</taxon>
        <taxon>Euteleostomi</taxon>
        <taxon>Actinopterygii</taxon>
        <taxon>Neopterygii</taxon>
        <taxon>Teleostei</taxon>
        <taxon>Clupei</taxon>
        <taxon>Clupeiformes</taxon>
        <taxon>Clupeoidei</taxon>
        <taxon>Clupeidae</taxon>
        <taxon>Clupea</taxon>
    </lineage>
</organism>
<dbReference type="PANTHER" id="PTHR15151">
    <property type="entry name" value="PROTEIN EIGER"/>
    <property type="match status" value="1"/>
</dbReference>